<evidence type="ECO:0000313" key="3">
    <source>
        <dbReference type="Proteomes" id="UP000736672"/>
    </source>
</evidence>
<dbReference type="EMBL" id="JAGTJS010000022">
    <property type="protein sequence ID" value="KAH7238024.1"/>
    <property type="molecule type" value="Genomic_DNA"/>
</dbReference>
<proteinExistence type="predicted"/>
<organism evidence="2 3">
    <name type="scientific">Fusarium solani</name>
    <name type="common">Filamentous fungus</name>
    <dbReference type="NCBI Taxonomy" id="169388"/>
    <lineage>
        <taxon>Eukaryota</taxon>
        <taxon>Fungi</taxon>
        <taxon>Dikarya</taxon>
        <taxon>Ascomycota</taxon>
        <taxon>Pezizomycotina</taxon>
        <taxon>Sordariomycetes</taxon>
        <taxon>Hypocreomycetidae</taxon>
        <taxon>Hypocreales</taxon>
        <taxon>Nectriaceae</taxon>
        <taxon>Fusarium</taxon>
        <taxon>Fusarium solani species complex</taxon>
    </lineage>
</organism>
<comment type="caution">
    <text evidence="2">The sequence shown here is derived from an EMBL/GenBank/DDBJ whole genome shotgun (WGS) entry which is preliminary data.</text>
</comment>
<dbReference type="Proteomes" id="UP000736672">
    <property type="component" value="Unassembled WGS sequence"/>
</dbReference>
<dbReference type="AlphaFoldDB" id="A0A9P9GEF3"/>
<gene>
    <name evidence="2" type="ORF">B0J15DRAFT_503390</name>
</gene>
<dbReference type="InterPro" id="IPR015424">
    <property type="entry name" value="PyrdxlP-dep_Trfase"/>
</dbReference>
<dbReference type="InterPro" id="IPR015422">
    <property type="entry name" value="PyrdxlP-dep_Trfase_small"/>
</dbReference>
<dbReference type="InterPro" id="IPR015421">
    <property type="entry name" value="PyrdxlP-dep_Trfase_major"/>
</dbReference>
<reference evidence="2" key="1">
    <citation type="journal article" date="2021" name="Nat. Commun.">
        <title>Genetic determinants of endophytism in the Arabidopsis root mycobiome.</title>
        <authorList>
            <person name="Mesny F."/>
            <person name="Miyauchi S."/>
            <person name="Thiergart T."/>
            <person name="Pickel B."/>
            <person name="Atanasova L."/>
            <person name="Karlsson M."/>
            <person name="Huettel B."/>
            <person name="Barry K.W."/>
            <person name="Haridas S."/>
            <person name="Chen C."/>
            <person name="Bauer D."/>
            <person name="Andreopoulos W."/>
            <person name="Pangilinan J."/>
            <person name="LaButti K."/>
            <person name="Riley R."/>
            <person name="Lipzen A."/>
            <person name="Clum A."/>
            <person name="Drula E."/>
            <person name="Henrissat B."/>
            <person name="Kohler A."/>
            <person name="Grigoriev I.V."/>
            <person name="Martin F.M."/>
            <person name="Hacquard S."/>
        </authorList>
    </citation>
    <scope>NUCLEOTIDE SEQUENCE</scope>
    <source>
        <strain evidence="2">FSSC 5 MPI-SDFR-AT-0091</strain>
    </source>
</reference>
<sequence length="440" mass="49224">MHMCCVPCCQQADTRCLHTRRLSTHFRITPLSIPSIMSSTMTIDQVRAQFPALAQDQIFSDNAAGSQVVASCIESISHYMSNKNVQLGFAYPLSEQATSRFDNAFEATARYMNASTAEIVFGYSTAQIVRTVSIALKFQPGDEIVLSKLDHESHISPWVQVAKWKGLKVRWWVPSRNTTTDPKLEADDLKAQGLVNEKTRIVCFTHVSNVLGSVTDVAAVSRAIKSINPNTLVGVDGVAYAPHAPVDVRAFGVDFYYFSWYKVYGPHLATGFVNKSAFRQLEYLGHYFLPKEQAQYILGLTSGSYEAIQSISAVINYIESVGWNWIEKQEVVLQEELLRWVRSRSDIQLYGDPSSDRSVRVPVISFRVSGRSSADVVGQIWAKSKCTPTADNYWARRLLEDVLRVDVDDGVIRCSFVHYNTIDEVQSLVRALELVLDGGN</sequence>
<feature type="domain" description="Aminotransferase class V" evidence="1">
    <location>
        <begin position="58"/>
        <end position="428"/>
    </location>
</feature>
<protein>
    <submittedName>
        <fullName evidence="2">Cysteine desulfurase</fullName>
    </submittedName>
</protein>
<accession>A0A9P9GEF3</accession>
<dbReference type="InterPro" id="IPR000192">
    <property type="entry name" value="Aminotrans_V_dom"/>
</dbReference>
<evidence type="ECO:0000259" key="1">
    <source>
        <dbReference type="Pfam" id="PF00266"/>
    </source>
</evidence>
<dbReference type="PANTHER" id="PTHR43586">
    <property type="entry name" value="CYSTEINE DESULFURASE"/>
    <property type="match status" value="1"/>
</dbReference>
<dbReference type="Pfam" id="PF00266">
    <property type="entry name" value="Aminotran_5"/>
    <property type="match status" value="1"/>
</dbReference>
<dbReference type="OrthoDB" id="420046at2759"/>
<keyword evidence="3" id="KW-1185">Reference proteome</keyword>
<dbReference type="Gene3D" id="3.90.1150.10">
    <property type="entry name" value="Aspartate Aminotransferase, domain 1"/>
    <property type="match status" value="1"/>
</dbReference>
<evidence type="ECO:0000313" key="2">
    <source>
        <dbReference type="EMBL" id="KAH7238024.1"/>
    </source>
</evidence>
<dbReference type="SUPFAM" id="SSF53383">
    <property type="entry name" value="PLP-dependent transferases"/>
    <property type="match status" value="1"/>
</dbReference>
<dbReference type="PANTHER" id="PTHR43586:SF21">
    <property type="entry name" value="PYRIDOXAL PHOSPHATE (PLP)-DEPENDENT ASPARTATE AMINOTRANSFERASE SUPERFAMILY"/>
    <property type="match status" value="1"/>
</dbReference>
<dbReference type="Gene3D" id="3.40.640.10">
    <property type="entry name" value="Type I PLP-dependent aspartate aminotransferase-like (Major domain)"/>
    <property type="match status" value="1"/>
</dbReference>
<name>A0A9P9GEF3_FUSSL</name>